<feature type="signal peptide" evidence="1">
    <location>
        <begin position="1"/>
        <end position="26"/>
    </location>
</feature>
<protein>
    <submittedName>
        <fullName evidence="2">Porin</fullName>
    </submittedName>
</protein>
<dbReference type="EMBL" id="MKJU01000026">
    <property type="protein sequence ID" value="OHU90463.1"/>
    <property type="molecule type" value="Genomic_DNA"/>
</dbReference>
<dbReference type="STRING" id="1859457.BET10_13865"/>
<gene>
    <name evidence="2" type="ORF">BET10_13865</name>
</gene>
<dbReference type="SUPFAM" id="SSF56935">
    <property type="entry name" value="Porins"/>
    <property type="match status" value="1"/>
</dbReference>
<dbReference type="InterPro" id="IPR045748">
    <property type="entry name" value="DcaP"/>
</dbReference>
<keyword evidence="1" id="KW-0732">Signal</keyword>
<proteinExistence type="predicted"/>
<evidence type="ECO:0000313" key="3">
    <source>
        <dbReference type="Proteomes" id="UP000179786"/>
    </source>
</evidence>
<evidence type="ECO:0000313" key="2">
    <source>
        <dbReference type="EMBL" id="OHU90463.1"/>
    </source>
</evidence>
<keyword evidence="3" id="KW-1185">Reference proteome</keyword>
<accession>A0A1S1MUI8</accession>
<comment type="caution">
    <text evidence="2">The sequence shown here is derived from an EMBL/GenBank/DDBJ whole genome shotgun (WGS) entry which is preliminary data.</text>
</comment>
<dbReference type="AlphaFoldDB" id="A0A1S1MUI8"/>
<dbReference type="Proteomes" id="UP000179786">
    <property type="component" value="Unassembled WGS sequence"/>
</dbReference>
<dbReference type="Pfam" id="PF19577">
    <property type="entry name" value="DcaP"/>
    <property type="match status" value="1"/>
</dbReference>
<organism evidence="2 3">
    <name type="scientific">Pseudoalteromonas amylolytica</name>
    <dbReference type="NCBI Taxonomy" id="1859457"/>
    <lineage>
        <taxon>Bacteria</taxon>
        <taxon>Pseudomonadati</taxon>
        <taxon>Pseudomonadota</taxon>
        <taxon>Gammaproteobacteria</taxon>
        <taxon>Alteromonadales</taxon>
        <taxon>Pseudoalteromonadaceae</taxon>
        <taxon>Pseudoalteromonas</taxon>
    </lineage>
</organism>
<evidence type="ECO:0000256" key="1">
    <source>
        <dbReference type="SAM" id="SignalP"/>
    </source>
</evidence>
<reference evidence="2 3" key="1">
    <citation type="submission" date="2016-09" db="EMBL/GenBank/DDBJ databases">
        <title>Pseudoalteromonas amylolytica sp. nov., isolated from the surface seawater.</title>
        <authorList>
            <person name="Wu Y.-H."/>
            <person name="Cheng H."/>
            <person name="Jin X.-B."/>
            <person name="Wang C.-S."/>
            <person name="Xu X.-W."/>
        </authorList>
    </citation>
    <scope>NUCLEOTIDE SEQUENCE [LARGE SCALE GENOMIC DNA]</scope>
    <source>
        <strain evidence="2 3">JW1</strain>
    </source>
</reference>
<sequence>MTTSHGTKKSIIALSVLSLLCSSAMAASIDQTEVNYGGYIKLDAIWSDFSDGSLSSGHIGRDFYVPGTTPVSATSSSDAVFDMHARQSRFNLATRTKLDDGSEIKTKIELDFIASTGGNERVTNSYSPRLRQAFVTYKGWLFGQAWSNFQNVSALPETLDFVGPAEGTVFVRQAMVKYSTGNWSFSAENPESTVTTADSSRVETDDASMPDFTARYTYNADWGHFAVAALARQLTYKVGAADETETSLGISASGRVNFGKNNLKFMMTQGQGLGRYVGLNVANGAVFDGNDLHAIDSTSGFVGYQHHWNEQFRSTFLYSFFLADNDESLLSITGNPTKSSHSYSANLLYSPAKQLTFGIEYKVATRDTEANIDGDLNRLQLSAKYVF</sequence>
<name>A0A1S1MUI8_9GAMM</name>
<feature type="chain" id="PRO_5010356053" evidence="1">
    <location>
        <begin position="27"/>
        <end position="387"/>
    </location>
</feature>
<dbReference type="OrthoDB" id="190887at2"/>